<comment type="caution">
    <text evidence="1">The sequence shown here is derived from an EMBL/GenBank/DDBJ whole genome shotgun (WGS) entry which is preliminary data.</text>
</comment>
<proteinExistence type="predicted"/>
<keyword evidence="2" id="KW-1185">Reference proteome</keyword>
<name>A0A395SDJ7_FUSSP</name>
<organism evidence="1 2">
    <name type="scientific">Fusarium sporotrichioides</name>
    <dbReference type="NCBI Taxonomy" id="5514"/>
    <lineage>
        <taxon>Eukaryota</taxon>
        <taxon>Fungi</taxon>
        <taxon>Dikarya</taxon>
        <taxon>Ascomycota</taxon>
        <taxon>Pezizomycotina</taxon>
        <taxon>Sordariomycetes</taxon>
        <taxon>Hypocreomycetidae</taxon>
        <taxon>Hypocreales</taxon>
        <taxon>Nectriaceae</taxon>
        <taxon>Fusarium</taxon>
    </lineage>
</organism>
<dbReference type="Proteomes" id="UP000266152">
    <property type="component" value="Unassembled WGS sequence"/>
</dbReference>
<accession>A0A395SDJ7</accession>
<protein>
    <submittedName>
        <fullName evidence="1">Uncharacterized protein</fullName>
    </submittedName>
</protein>
<evidence type="ECO:0000313" key="2">
    <source>
        <dbReference type="Proteomes" id="UP000266152"/>
    </source>
</evidence>
<reference evidence="1 2" key="1">
    <citation type="journal article" date="2018" name="PLoS Pathog.">
        <title>Evolution of structural diversity of trichothecenes, a family of toxins produced by plant pathogenic and entomopathogenic fungi.</title>
        <authorList>
            <person name="Proctor R.H."/>
            <person name="McCormick S.P."/>
            <person name="Kim H.S."/>
            <person name="Cardoza R.E."/>
            <person name="Stanley A.M."/>
            <person name="Lindo L."/>
            <person name="Kelly A."/>
            <person name="Brown D.W."/>
            <person name="Lee T."/>
            <person name="Vaughan M.M."/>
            <person name="Alexander N.J."/>
            <person name="Busman M."/>
            <person name="Gutierrez S."/>
        </authorList>
    </citation>
    <scope>NUCLEOTIDE SEQUENCE [LARGE SCALE GENOMIC DNA]</scope>
    <source>
        <strain evidence="1 2">NRRL 3299</strain>
    </source>
</reference>
<dbReference type="AlphaFoldDB" id="A0A395SDJ7"/>
<evidence type="ECO:0000313" key="1">
    <source>
        <dbReference type="EMBL" id="RGP70237.1"/>
    </source>
</evidence>
<dbReference type="EMBL" id="PXOF01000053">
    <property type="protein sequence ID" value="RGP70237.1"/>
    <property type="molecule type" value="Genomic_DNA"/>
</dbReference>
<gene>
    <name evidence="1" type="ORF">FSPOR_4137</name>
</gene>
<sequence length="144" mass="15882">MKTFSDSSNLRHGTQETRQVQRIARKEYWSKDQWPSSLSENGVTLEAGPSNLPMILGDSFGICCSSAAGVFKNGFYPLGYYTGPGTILESTKQKALGDDWSSLIYVYSKMNFTKPGDRLAAIQGIATYLSDRHKVSAGRLTNQD</sequence>